<dbReference type="Proteomes" id="UP000192775">
    <property type="component" value="Chromosome"/>
</dbReference>
<protein>
    <submittedName>
        <fullName evidence="2">Uncharacterized protein</fullName>
    </submittedName>
</protein>
<feature type="compositionally biased region" description="Basic and acidic residues" evidence="1">
    <location>
        <begin position="8"/>
        <end position="21"/>
    </location>
</feature>
<feature type="region of interest" description="Disordered" evidence="1">
    <location>
        <begin position="125"/>
        <end position="150"/>
    </location>
</feature>
<sequence>MGTTPASPEDRASSGQDRDTPQAEAVETNIPCGHCPDGILLIRDDGYVYCPACDHERPPQRGRAAHTAASDTSTVAEHRSRYPERIDDTDLFVPKVELAAAASDAARAANDADYVAYQQRYSAAIQPATPSRPRHAATAASRRHGVRRAG</sequence>
<gene>
    <name evidence="2" type="ORF">B5808_17610</name>
</gene>
<proteinExistence type="predicted"/>
<feature type="compositionally biased region" description="Basic residues" evidence="1">
    <location>
        <begin position="141"/>
        <end position="150"/>
    </location>
</feature>
<keyword evidence="3" id="KW-1185">Reference proteome</keyword>
<evidence type="ECO:0000313" key="3">
    <source>
        <dbReference type="Proteomes" id="UP000192775"/>
    </source>
</evidence>
<feature type="region of interest" description="Disordered" evidence="1">
    <location>
        <begin position="56"/>
        <end position="82"/>
    </location>
</feature>
<reference evidence="2 3" key="1">
    <citation type="submission" date="2017-04" db="EMBL/GenBank/DDBJ databases">
        <authorList>
            <person name="Afonso C.L."/>
            <person name="Miller P.J."/>
            <person name="Scott M.A."/>
            <person name="Spackman E."/>
            <person name="Goraichik I."/>
            <person name="Dimitrov K.M."/>
            <person name="Suarez D.L."/>
            <person name="Swayne D.E."/>
        </authorList>
    </citation>
    <scope>NUCLEOTIDE SEQUENCE [LARGE SCALE GENOMIC DNA]</scope>
    <source>
        <strain evidence="3">XA(T)</strain>
    </source>
</reference>
<dbReference type="KEGG" id="cphy:B5808_17610"/>
<dbReference type="AlphaFoldDB" id="A0A1X9LNQ1"/>
<organism evidence="2 3">
    <name type="scientific">Cnuibacter physcomitrellae</name>
    <dbReference type="NCBI Taxonomy" id="1619308"/>
    <lineage>
        <taxon>Bacteria</taxon>
        <taxon>Bacillati</taxon>
        <taxon>Actinomycetota</taxon>
        <taxon>Actinomycetes</taxon>
        <taxon>Micrococcales</taxon>
        <taxon>Microbacteriaceae</taxon>
        <taxon>Cnuibacter</taxon>
    </lineage>
</organism>
<dbReference type="STRING" id="1619308.B5808_17610"/>
<evidence type="ECO:0000256" key="1">
    <source>
        <dbReference type="SAM" id="MobiDB-lite"/>
    </source>
</evidence>
<dbReference type="EMBL" id="CP020715">
    <property type="protein sequence ID" value="ARJ06835.1"/>
    <property type="molecule type" value="Genomic_DNA"/>
</dbReference>
<accession>A0A1X9LNQ1</accession>
<feature type="region of interest" description="Disordered" evidence="1">
    <location>
        <begin position="1"/>
        <end position="30"/>
    </location>
</feature>
<name>A0A1X9LNQ1_9MICO</name>
<dbReference type="RefSeq" id="WP_085020973.1">
    <property type="nucleotide sequence ID" value="NZ_BMHD01000001.1"/>
</dbReference>
<evidence type="ECO:0000313" key="2">
    <source>
        <dbReference type="EMBL" id="ARJ06835.1"/>
    </source>
</evidence>